<evidence type="ECO:0000256" key="11">
    <source>
        <dbReference type="ARBA" id="ARBA00023242"/>
    </source>
</evidence>
<feature type="region of interest" description="Disordered" evidence="12">
    <location>
        <begin position="504"/>
        <end position="541"/>
    </location>
</feature>
<dbReference type="InterPro" id="IPR057986">
    <property type="entry name" value="TPR_Rlf/292/654"/>
</dbReference>
<dbReference type="GO" id="GO:0003677">
    <property type="term" value="F:DNA binding"/>
    <property type="evidence" value="ECO:0007669"/>
    <property type="project" value="UniProtKB-KW"/>
</dbReference>
<feature type="compositionally biased region" description="Basic and acidic residues" evidence="12">
    <location>
        <begin position="506"/>
        <end position="524"/>
    </location>
</feature>
<evidence type="ECO:0000256" key="8">
    <source>
        <dbReference type="ARBA" id="ARBA00023015"/>
    </source>
</evidence>
<evidence type="ECO:0000256" key="2">
    <source>
        <dbReference type="ARBA" id="ARBA00006991"/>
    </source>
</evidence>
<accession>A0AAV6FL74</accession>
<evidence type="ECO:0000313" key="14">
    <source>
        <dbReference type="EMBL" id="KAG5261832.1"/>
    </source>
</evidence>
<keyword evidence="5" id="KW-0677">Repeat</keyword>
<name>A0AAV6FL74_9TELE</name>
<evidence type="ECO:0000256" key="1">
    <source>
        <dbReference type="ARBA" id="ARBA00004123"/>
    </source>
</evidence>
<dbReference type="PANTHER" id="PTHR15507:SF16">
    <property type="entry name" value="ZINC FINGER PROTEIN 654"/>
    <property type="match status" value="1"/>
</dbReference>
<comment type="similarity">
    <text evidence="2">Belongs to the krueppel C2H2-type zinc-finger protein family.</text>
</comment>
<dbReference type="GO" id="GO:0008270">
    <property type="term" value="F:zinc ion binding"/>
    <property type="evidence" value="ECO:0007669"/>
    <property type="project" value="UniProtKB-KW"/>
</dbReference>
<evidence type="ECO:0000256" key="3">
    <source>
        <dbReference type="ARBA" id="ARBA00022553"/>
    </source>
</evidence>
<evidence type="ECO:0000256" key="4">
    <source>
        <dbReference type="ARBA" id="ARBA00022723"/>
    </source>
</evidence>
<feature type="compositionally biased region" description="Polar residues" evidence="12">
    <location>
        <begin position="556"/>
        <end position="571"/>
    </location>
</feature>
<keyword evidence="15" id="KW-1185">Reference proteome</keyword>
<comment type="subcellular location">
    <subcellularLocation>
        <location evidence="1">Nucleus</location>
    </subcellularLocation>
</comment>
<organism evidence="14 15">
    <name type="scientific">Alosa alosa</name>
    <name type="common">allis shad</name>
    <dbReference type="NCBI Taxonomy" id="278164"/>
    <lineage>
        <taxon>Eukaryota</taxon>
        <taxon>Metazoa</taxon>
        <taxon>Chordata</taxon>
        <taxon>Craniata</taxon>
        <taxon>Vertebrata</taxon>
        <taxon>Euteleostomi</taxon>
        <taxon>Actinopterygii</taxon>
        <taxon>Neopterygii</taxon>
        <taxon>Teleostei</taxon>
        <taxon>Clupei</taxon>
        <taxon>Clupeiformes</taxon>
        <taxon>Clupeoidei</taxon>
        <taxon>Clupeidae</taxon>
        <taxon>Alosa</taxon>
    </lineage>
</organism>
<keyword evidence="10" id="KW-0804">Transcription</keyword>
<dbReference type="EMBL" id="JADWDJ010000023">
    <property type="protein sequence ID" value="KAG5261832.1"/>
    <property type="molecule type" value="Genomic_DNA"/>
</dbReference>
<evidence type="ECO:0000256" key="12">
    <source>
        <dbReference type="SAM" id="MobiDB-lite"/>
    </source>
</evidence>
<proteinExistence type="inferred from homology"/>
<feature type="compositionally biased region" description="Basic residues" evidence="12">
    <location>
        <begin position="606"/>
        <end position="625"/>
    </location>
</feature>
<evidence type="ECO:0000313" key="15">
    <source>
        <dbReference type="Proteomes" id="UP000823561"/>
    </source>
</evidence>
<keyword evidence="9" id="KW-0238">DNA-binding</keyword>
<feature type="compositionally biased region" description="Low complexity" evidence="12">
    <location>
        <begin position="532"/>
        <end position="541"/>
    </location>
</feature>
<feature type="domain" description="Zinc finger protein Rlf/292/654 TPR repeats" evidence="13">
    <location>
        <begin position="231"/>
        <end position="454"/>
    </location>
</feature>
<evidence type="ECO:0000256" key="9">
    <source>
        <dbReference type="ARBA" id="ARBA00023125"/>
    </source>
</evidence>
<sequence>MAEEESEVELDRLKEELESLLAASARDEHGHISKSYCAKFCKLVEEHTGRWQVPLPQLQVLRWALCSFVRGTASFPADCEHVRYTLSSLALSVFELLLFFGKDEFPEDPLKGILDSFQECQACLVRHQNVYLLQLRQIIRDGGPWASAVLQGILKGAPQAPEEVSRFLGSEACVFLELRVRYLLVCERVEEAMALAKACSQHPSAGRHLFFLQAYLTCLWKASFHDCLHTQMSVIDGKDAVEIICGCEGEEDDELLLSLSRGFLSQQLRNGDMFNLWDLVFVWSKLQLRANPSTEDFLQQCQQLIFTATNIRAVFPFIKIILAEVGKCGLRFCVELCARALESDLQSDLVTKSLLYKTVAFLLPSDLEVCRVCALLVFFLERTVESYKTVSLLYTHPDVEYSVDASPVGNHVRFEVLQILKKGLYFDPEFWNLLTLRSTCVRLLSDPLANAELTEILAEEPWSATCCVREPCVCQLDPPDATAAALPPRPASEQRRLAVTVPTTGERPRVPGREAPCRVVGEGKRRGRKPSVKLVDSSSSLRRSFRQLDMAQQNLARQVGSGTLSRQQRVLSRQAERRCWKRRGRKPRWLLEEEAAAQAENSAPGRGRRPGKKPGRRPQRQPRQR</sequence>
<dbReference type="GO" id="GO:0005634">
    <property type="term" value="C:nucleus"/>
    <property type="evidence" value="ECO:0007669"/>
    <property type="project" value="UniProtKB-SubCell"/>
</dbReference>
<evidence type="ECO:0000256" key="5">
    <source>
        <dbReference type="ARBA" id="ARBA00022737"/>
    </source>
</evidence>
<dbReference type="GO" id="GO:0000981">
    <property type="term" value="F:DNA-binding transcription factor activity, RNA polymerase II-specific"/>
    <property type="evidence" value="ECO:0007669"/>
    <property type="project" value="TreeGrafter"/>
</dbReference>
<keyword evidence="7" id="KW-0862">Zinc</keyword>
<reference evidence="14" key="1">
    <citation type="submission" date="2020-10" db="EMBL/GenBank/DDBJ databases">
        <title>Chromosome-scale genome assembly of the Allis shad, Alosa alosa.</title>
        <authorList>
            <person name="Margot Z."/>
            <person name="Christophe K."/>
            <person name="Cabau C."/>
            <person name="Louis A."/>
            <person name="Berthelot C."/>
            <person name="Parey E."/>
            <person name="Roest Crollius H."/>
            <person name="Montfort J."/>
            <person name="Robinson-Rechavi M."/>
            <person name="Bucao C."/>
            <person name="Bouchez O."/>
            <person name="Gislard M."/>
            <person name="Lluch J."/>
            <person name="Milhes M."/>
            <person name="Lampietro C."/>
            <person name="Lopez Roques C."/>
            <person name="Donnadieu C."/>
            <person name="Braasch I."/>
            <person name="Desvignes T."/>
            <person name="Postlethwait J."/>
            <person name="Bobe J."/>
            <person name="Guiguen Y."/>
        </authorList>
    </citation>
    <scope>NUCLEOTIDE SEQUENCE</scope>
    <source>
        <strain evidence="14">M-15738</strain>
        <tissue evidence="14">Blood</tissue>
    </source>
</reference>
<keyword evidence="3" id="KW-0597">Phosphoprotein</keyword>
<gene>
    <name evidence="14" type="ORF">AALO_G00289050</name>
</gene>
<feature type="region of interest" description="Disordered" evidence="12">
    <location>
        <begin position="556"/>
        <end position="625"/>
    </location>
</feature>
<keyword evidence="4" id="KW-0479">Metal-binding</keyword>
<keyword evidence="11" id="KW-0539">Nucleus</keyword>
<evidence type="ECO:0000256" key="10">
    <source>
        <dbReference type="ARBA" id="ARBA00023163"/>
    </source>
</evidence>
<dbReference type="Pfam" id="PF25580">
    <property type="entry name" value="TPR_Rlf"/>
    <property type="match status" value="1"/>
</dbReference>
<dbReference type="Proteomes" id="UP000823561">
    <property type="component" value="Chromosome 23"/>
</dbReference>
<dbReference type="PANTHER" id="PTHR15507">
    <property type="entry name" value="ZINC FINGER PROTEIN RLF"/>
    <property type="match status" value="1"/>
</dbReference>
<dbReference type="InterPro" id="IPR052251">
    <property type="entry name" value="GH-ZnFinger_Regulators"/>
</dbReference>
<protein>
    <recommendedName>
        <fullName evidence="13">Zinc finger protein Rlf/292/654 TPR repeats domain-containing protein</fullName>
    </recommendedName>
</protein>
<keyword evidence="8" id="KW-0805">Transcription regulation</keyword>
<evidence type="ECO:0000256" key="6">
    <source>
        <dbReference type="ARBA" id="ARBA00022771"/>
    </source>
</evidence>
<evidence type="ECO:0000259" key="13">
    <source>
        <dbReference type="Pfam" id="PF25580"/>
    </source>
</evidence>
<keyword evidence="6" id="KW-0863">Zinc-finger</keyword>
<dbReference type="AlphaFoldDB" id="A0AAV6FL74"/>
<evidence type="ECO:0000256" key="7">
    <source>
        <dbReference type="ARBA" id="ARBA00022833"/>
    </source>
</evidence>
<feature type="compositionally biased region" description="Basic residues" evidence="12">
    <location>
        <begin position="579"/>
        <end position="588"/>
    </location>
</feature>
<comment type="caution">
    <text evidence="14">The sequence shown here is derived from an EMBL/GenBank/DDBJ whole genome shotgun (WGS) entry which is preliminary data.</text>
</comment>